<comment type="caution">
    <text evidence="1">The sequence shown here is derived from an EMBL/GenBank/DDBJ whole genome shotgun (WGS) entry which is preliminary data.</text>
</comment>
<dbReference type="Proteomes" id="UP001054252">
    <property type="component" value="Unassembled WGS sequence"/>
</dbReference>
<gene>
    <name evidence="1" type="ORF">SLEP1_g24794</name>
</gene>
<sequence>MEDDTVSPVTVFCIRLKQPRSNLQRKMSVLELCRNFRVGFLSWKNHVWIL</sequence>
<name>A0AAV5JM34_9ROSI</name>
<accession>A0AAV5JM34</accession>
<organism evidence="1 2">
    <name type="scientific">Rubroshorea leprosula</name>
    <dbReference type="NCBI Taxonomy" id="152421"/>
    <lineage>
        <taxon>Eukaryota</taxon>
        <taxon>Viridiplantae</taxon>
        <taxon>Streptophyta</taxon>
        <taxon>Embryophyta</taxon>
        <taxon>Tracheophyta</taxon>
        <taxon>Spermatophyta</taxon>
        <taxon>Magnoliopsida</taxon>
        <taxon>eudicotyledons</taxon>
        <taxon>Gunneridae</taxon>
        <taxon>Pentapetalae</taxon>
        <taxon>rosids</taxon>
        <taxon>malvids</taxon>
        <taxon>Malvales</taxon>
        <taxon>Dipterocarpaceae</taxon>
        <taxon>Rubroshorea</taxon>
    </lineage>
</organism>
<dbReference type="AlphaFoldDB" id="A0AAV5JM34"/>
<protein>
    <submittedName>
        <fullName evidence="1">Uncharacterized protein</fullName>
    </submittedName>
</protein>
<keyword evidence="2" id="KW-1185">Reference proteome</keyword>
<evidence type="ECO:0000313" key="2">
    <source>
        <dbReference type="Proteomes" id="UP001054252"/>
    </source>
</evidence>
<proteinExistence type="predicted"/>
<evidence type="ECO:0000313" key="1">
    <source>
        <dbReference type="EMBL" id="GKV13821.1"/>
    </source>
</evidence>
<dbReference type="EMBL" id="BPVZ01000039">
    <property type="protein sequence ID" value="GKV13821.1"/>
    <property type="molecule type" value="Genomic_DNA"/>
</dbReference>
<reference evidence="1 2" key="1">
    <citation type="journal article" date="2021" name="Commun. Biol.">
        <title>The genome of Shorea leprosula (Dipterocarpaceae) highlights the ecological relevance of drought in aseasonal tropical rainforests.</title>
        <authorList>
            <person name="Ng K.K.S."/>
            <person name="Kobayashi M.J."/>
            <person name="Fawcett J.A."/>
            <person name="Hatakeyama M."/>
            <person name="Paape T."/>
            <person name="Ng C.H."/>
            <person name="Ang C.C."/>
            <person name="Tnah L.H."/>
            <person name="Lee C.T."/>
            <person name="Nishiyama T."/>
            <person name="Sese J."/>
            <person name="O'Brien M.J."/>
            <person name="Copetti D."/>
            <person name="Mohd Noor M.I."/>
            <person name="Ong R.C."/>
            <person name="Putra M."/>
            <person name="Sireger I.Z."/>
            <person name="Indrioko S."/>
            <person name="Kosugi Y."/>
            <person name="Izuno A."/>
            <person name="Isagi Y."/>
            <person name="Lee S.L."/>
            <person name="Shimizu K.K."/>
        </authorList>
    </citation>
    <scope>NUCLEOTIDE SEQUENCE [LARGE SCALE GENOMIC DNA]</scope>
    <source>
        <strain evidence="1">214</strain>
    </source>
</reference>